<dbReference type="PRINTS" id="PR01755">
    <property type="entry name" value="SECFTRNLCASE"/>
</dbReference>
<dbReference type="AlphaFoldDB" id="A0A7R9IV59"/>
<keyword evidence="3" id="KW-0813">Transport</keyword>
<reference evidence="12" key="1">
    <citation type="submission" date="2020-11" db="EMBL/GenBank/DDBJ databases">
        <authorList>
            <person name="Tran Van P."/>
        </authorList>
    </citation>
    <scope>NUCLEOTIDE SEQUENCE</scope>
</reference>
<evidence type="ECO:0000256" key="8">
    <source>
        <dbReference type="ARBA" id="ARBA00023010"/>
    </source>
</evidence>
<feature type="domain" description="Protein export membrane protein SecD/SecF C-terminal" evidence="11">
    <location>
        <begin position="169"/>
        <end position="352"/>
    </location>
</feature>
<evidence type="ECO:0000256" key="1">
    <source>
        <dbReference type="ARBA" id="ARBA00004651"/>
    </source>
</evidence>
<feature type="transmembrane region" description="Helical" evidence="10">
    <location>
        <begin position="221"/>
        <end position="242"/>
    </location>
</feature>
<keyword evidence="6" id="KW-0653">Protein transport</keyword>
<dbReference type="SUPFAM" id="SSF82866">
    <property type="entry name" value="Multidrug efflux transporter AcrB transmembrane domain"/>
    <property type="match status" value="1"/>
</dbReference>
<dbReference type="InterPro" id="IPR055344">
    <property type="entry name" value="SecD_SecF_C_bact"/>
</dbReference>
<dbReference type="Pfam" id="PF02355">
    <property type="entry name" value="SecD_SecF_C"/>
    <property type="match status" value="1"/>
</dbReference>
<dbReference type="Pfam" id="PF07549">
    <property type="entry name" value="Sec_GG"/>
    <property type="match status" value="1"/>
</dbReference>
<dbReference type="InterPro" id="IPR048634">
    <property type="entry name" value="SecD_SecF_C"/>
</dbReference>
<dbReference type="InterPro" id="IPR005665">
    <property type="entry name" value="SecF_bac"/>
</dbReference>
<keyword evidence="4" id="KW-1003">Cell membrane</keyword>
<feature type="transmembrane region" description="Helical" evidence="10">
    <location>
        <begin position="248"/>
        <end position="268"/>
    </location>
</feature>
<evidence type="ECO:0000259" key="11">
    <source>
        <dbReference type="Pfam" id="PF02355"/>
    </source>
</evidence>
<evidence type="ECO:0000256" key="10">
    <source>
        <dbReference type="SAM" id="Phobius"/>
    </source>
</evidence>
<feature type="transmembrane region" description="Helical" evidence="10">
    <location>
        <begin position="77"/>
        <end position="98"/>
    </location>
</feature>
<dbReference type="InterPro" id="IPR022645">
    <property type="entry name" value="SecD/SecF_bac"/>
</dbReference>
<protein>
    <recommendedName>
        <fullName evidence="2">Protein translocase subunit SecF</fullName>
    </recommendedName>
</protein>
<dbReference type="FunFam" id="1.20.1640.10:FF:000006">
    <property type="entry name" value="Protein-export membrane protein SecF"/>
    <property type="match status" value="1"/>
</dbReference>
<evidence type="ECO:0000256" key="4">
    <source>
        <dbReference type="ARBA" id="ARBA00022475"/>
    </source>
</evidence>
<evidence type="ECO:0000256" key="2">
    <source>
        <dbReference type="ARBA" id="ARBA00015792"/>
    </source>
</evidence>
<dbReference type="NCBIfam" id="TIGR00916">
    <property type="entry name" value="2A0604s01"/>
    <property type="match status" value="1"/>
</dbReference>
<evidence type="ECO:0000313" key="12">
    <source>
        <dbReference type="EMBL" id="CAD7567322.1"/>
    </source>
</evidence>
<keyword evidence="8" id="KW-0811">Translocation</keyword>
<feature type="transmembrane region" description="Helical" evidence="10">
    <location>
        <begin position="300"/>
        <end position="320"/>
    </location>
</feature>
<dbReference type="GO" id="GO:0006886">
    <property type="term" value="P:intracellular protein transport"/>
    <property type="evidence" value="ECO:0007669"/>
    <property type="project" value="InterPro"/>
</dbReference>
<evidence type="ECO:0000256" key="5">
    <source>
        <dbReference type="ARBA" id="ARBA00022692"/>
    </source>
</evidence>
<proteinExistence type="inferred from homology"/>
<dbReference type="Gene3D" id="1.20.1640.10">
    <property type="entry name" value="Multidrug efflux transporter AcrB transmembrane domain"/>
    <property type="match status" value="1"/>
</dbReference>
<organism evidence="12">
    <name type="scientific">Timema californicum</name>
    <name type="common">California timema</name>
    <name type="synonym">Walking stick</name>
    <dbReference type="NCBI Taxonomy" id="61474"/>
    <lineage>
        <taxon>Eukaryota</taxon>
        <taxon>Metazoa</taxon>
        <taxon>Ecdysozoa</taxon>
        <taxon>Arthropoda</taxon>
        <taxon>Hexapoda</taxon>
        <taxon>Insecta</taxon>
        <taxon>Pterygota</taxon>
        <taxon>Neoptera</taxon>
        <taxon>Polyneoptera</taxon>
        <taxon>Phasmatodea</taxon>
        <taxon>Timematodea</taxon>
        <taxon>Timematoidea</taxon>
        <taxon>Timematidae</taxon>
        <taxon>Timema</taxon>
    </lineage>
</organism>
<dbReference type="NCBIfam" id="TIGR00966">
    <property type="entry name" value="transloc_SecF"/>
    <property type="match status" value="1"/>
</dbReference>
<evidence type="ECO:0000256" key="3">
    <source>
        <dbReference type="ARBA" id="ARBA00022448"/>
    </source>
</evidence>
<evidence type="ECO:0000256" key="9">
    <source>
        <dbReference type="ARBA" id="ARBA00023136"/>
    </source>
</evidence>
<keyword evidence="5 10" id="KW-0812">Transmembrane</keyword>
<dbReference type="InterPro" id="IPR022646">
    <property type="entry name" value="SecD/SecF_CS"/>
</dbReference>
<accession>A0A7R9IV59</accession>
<evidence type="ECO:0000256" key="7">
    <source>
        <dbReference type="ARBA" id="ARBA00022989"/>
    </source>
</evidence>
<name>A0A7R9IV59_TIMCA</name>
<dbReference type="GO" id="GO:0015450">
    <property type="term" value="F:protein-transporting ATPase activity"/>
    <property type="evidence" value="ECO:0007669"/>
    <property type="project" value="InterPro"/>
</dbReference>
<dbReference type="EMBL" id="OE179079">
    <property type="protein sequence ID" value="CAD7567322.1"/>
    <property type="molecule type" value="Genomic_DNA"/>
</dbReference>
<feature type="transmembrane region" description="Helical" evidence="10">
    <location>
        <begin position="326"/>
        <end position="348"/>
    </location>
</feature>
<sequence>MQSAPVRSKALLLPPQLVSQPQCSPRLSVPVPLLTWFTVANASTSCLSEECVVAQEYNIEQLNHGRKVVDFMRWDKLAFIISGLLILAAIAIVGVRGFNWGLDFTGGTVIEIALEKPADLEVLRGDLVKAGFDEPLVQNFGSSRDVMVRMAPVTGPAGTELGNKVVSVINQTTQQNATVKRIEFVGPSVGSDLAQAGAMALLSALIAILIYIGFRFEWRLALGTVLALAHDVIITCGLLALFRIEIDLTIVASLMSVIGYSLNDKIVVSDRIRENFRKIRRGSSYDITNVSLTQTLSRTLITSLTTLAMILILFVFGGALLKGFSLTMLIGVTIGTISSIYVSSALALKLGMKREHMLVQKVEKEGADQPSILP</sequence>
<dbReference type="GO" id="GO:0005886">
    <property type="term" value="C:plasma membrane"/>
    <property type="evidence" value="ECO:0007669"/>
    <property type="project" value="UniProtKB-SubCell"/>
</dbReference>
<comment type="subcellular location">
    <subcellularLocation>
        <location evidence="1">Cell membrane</location>
        <topology evidence="1">Multi-pass membrane protein</topology>
    </subcellularLocation>
</comment>
<dbReference type="PANTHER" id="PTHR30081">
    <property type="entry name" value="PROTEIN-EXPORT MEMBRANE PROTEIN SEC"/>
    <property type="match status" value="1"/>
</dbReference>
<gene>
    <name evidence="12" type="ORF">TCMB3V08_LOCUS124</name>
</gene>
<evidence type="ECO:0000256" key="6">
    <source>
        <dbReference type="ARBA" id="ARBA00022927"/>
    </source>
</evidence>
<keyword evidence="7 10" id="KW-1133">Transmembrane helix</keyword>
<dbReference type="PANTHER" id="PTHR30081:SF8">
    <property type="entry name" value="PROTEIN TRANSLOCASE SUBUNIT SECF"/>
    <property type="match status" value="1"/>
</dbReference>
<dbReference type="HAMAP" id="MF_01464_B">
    <property type="entry name" value="SecF_B"/>
    <property type="match status" value="1"/>
</dbReference>
<dbReference type="InterPro" id="IPR022813">
    <property type="entry name" value="SecD/SecF_arch_bac"/>
</dbReference>
<feature type="transmembrane region" description="Helical" evidence="10">
    <location>
        <begin position="193"/>
        <end position="214"/>
    </location>
</feature>
<keyword evidence="9 10" id="KW-0472">Membrane</keyword>